<comment type="caution">
    <text evidence="2">The sequence shown here is derived from an EMBL/GenBank/DDBJ whole genome shotgun (WGS) entry which is preliminary data.</text>
</comment>
<dbReference type="GO" id="GO:0016462">
    <property type="term" value="F:pyrophosphatase activity"/>
    <property type="evidence" value="ECO:0007669"/>
    <property type="project" value="TreeGrafter"/>
</dbReference>
<protein>
    <submittedName>
        <fullName evidence="2">Exopolyphosphatase</fullName>
    </submittedName>
</protein>
<keyword evidence="3" id="KW-1185">Reference proteome</keyword>
<reference evidence="2 3" key="1">
    <citation type="submission" date="2019-08" db="EMBL/GenBank/DDBJ databases">
        <title>Genome of Luteibaculum oceani JCM 18817.</title>
        <authorList>
            <person name="Bowman J.P."/>
        </authorList>
    </citation>
    <scope>NUCLEOTIDE SEQUENCE [LARGE SCALE GENOMIC DNA]</scope>
    <source>
        <strain evidence="2 3">JCM 18817</strain>
    </source>
</reference>
<dbReference type="Gene3D" id="3.30.420.150">
    <property type="entry name" value="Exopolyphosphatase. Domain 2"/>
    <property type="match status" value="1"/>
</dbReference>
<dbReference type="InterPro" id="IPR050273">
    <property type="entry name" value="GppA/Ppx_hydrolase"/>
</dbReference>
<dbReference type="PANTHER" id="PTHR30005">
    <property type="entry name" value="EXOPOLYPHOSPHATASE"/>
    <property type="match status" value="1"/>
</dbReference>
<dbReference type="SUPFAM" id="SSF53067">
    <property type="entry name" value="Actin-like ATPase domain"/>
    <property type="match status" value="2"/>
</dbReference>
<organism evidence="2 3">
    <name type="scientific">Luteibaculum oceani</name>
    <dbReference type="NCBI Taxonomy" id="1294296"/>
    <lineage>
        <taxon>Bacteria</taxon>
        <taxon>Pseudomonadati</taxon>
        <taxon>Bacteroidota</taxon>
        <taxon>Flavobacteriia</taxon>
        <taxon>Flavobacteriales</taxon>
        <taxon>Luteibaculaceae</taxon>
        <taxon>Luteibaculum</taxon>
    </lineage>
</organism>
<gene>
    <name evidence="2" type="ORF">FRX97_03535</name>
</gene>
<accession>A0A5C6VDA9</accession>
<name>A0A5C6VDA9_9FLAO</name>
<evidence type="ECO:0000259" key="1">
    <source>
        <dbReference type="Pfam" id="PF02541"/>
    </source>
</evidence>
<dbReference type="EMBL" id="VORB01000003">
    <property type="protein sequence ID" value="TXC81605.1"/>
    <property type="molecule type" value="Genomic_DNA"/>
</dbReference>
<dbReference type="AlphaFoldDB" id="A0A5C6VDA9"/>
<dbReference type="Proteomes" id="UP000321168">
    <property type="component" value="Unassembled WGS sequence"/>
</dbReference>
<sequence>MKYGAIDIGSNAMRLLIAEARKKGGKTTIKKLQLVRVPVRLGEEVFEQGKISEYNAVRLAKSINAFKLLMQVYGIKNYWTCATSAMREAENQKQIVDLVHSLTDVEIEVISGAREAKLIQSTFETQNLDLSKKYLYIDVGGGSTEISVLHDGVAVANKSFKIGTVRILKGKVKNKVWEEIAEFAEEQKNGEDDLIAIGTGGNINKLVKLAPNSNTRSREITTEDISNLVSELEPMSVEERMDVFDLKEDRADVIVPAGKIYKTVLENAGLGKIVVPKIGLSDGMVYYMSKFKKYQ</sequence>
<dbReference type="Pfam" id="PF02541">
    <property type="entry name" value="Ppx-GppA"/>
    <property type="match status" value="1"/>
</dbReference>
<proteinExistence type="predicted"/>
<dbReference type="RefSeq" id="WP_147013473.1">
    <property type="nucleotide sequence ID" value="NZ_VORB01000003.1"/>
</dbReference>
<evidence type="ECO:0000313" key="3">
    <source>
        <dbReference type="Proteomes" id="UP000321168"/>
    </source>
</evidence>
<feature type="domain" description="Ppx/GppA phosphatase N-terminal" evidence="1">
    <location>
        <begin position="24"/>
        <end position="288"/>
    </location>
</feature>
<dbReference type="CDD" id="cd24006">
    <property type="entry name" value="ASKHA_NBD_PPX_GppA"/>
    <property type="match status" value="1"/>
</dbReference>
<dbReference type="InterPro" id="IPR003695">
    <property type="entry name" value="Ppx_GppA_N"/>
</dbReference>
<dbReference type="OrthoDB" id="9814545at2"/>
<dbReference type="Gene3D" id="3.30.420.40">
    <property type="match status" value="1"/>
</dbReference>
<evidence type="ECO:0000313" key="2">
    <source>
        <dbReference type="EMBL" id="TXC81605.1"/>
    </source>
</evidence>
<dbReference type="InterPro" id="IPR043129">
    <property type="entry name" value="ATPase_NBD"/>
</dbReference>
<dbReference type="PANTHER" id="PTHR30005:SF0">
    <property type="entry name" value="RETROGRADE REGULATION PROTEIN 2"/>
    <property type="match status" value="1"/>
</dbReference>